<dbReference type="InterPro" id="IPR052513">
    <property type="entry name" value="Thioester_dehydratase-like"/>
</dbReference>
<evidence type="ECO:0000259" key="2">
    <source>
        <dbReference type="Pfam" id="PF12172"/>
    </source>
</evidence>
<dbReference type="InterPro" id="IPR002878">
    <property type="entry name" value="ChsH2_C"/>
</dbReference>
<dbReference type="SUPFAM" id="SSF50249">
    <property type="entry name" value="Nucleic acid-binding proteins"/>
    <property type="match status" value="1"/>
</dbReference>
<feature type="domain" description="ChsH2 rubredoxin-like zinc ribbon" evidence="2">
    <location>
        <begin position="29"/>
        <end position="62"/>
    </location>
</feature>
<dbReference type="InterPro" id="IPR012340">
    <property type="entry name" value="NA-bd_OB-fold"/>
</dbReference>
<dbReference type="EMBL" id="CAFBOL010000001">
    <property type="protein sequence ID" value="CAB4970251.1"/>
    <property type="molecule type" value="Genomic_DNA"/>
</dbReference>
<evidence type="ECO:0000313" key="6">
    <source>
        <dbReference type="EMBL" id="CAB4846846.1"/>
    </source>
</evidence>
<evidence type="ECO:0000313" key="8">
    <source>
        <dbReference type="EMBL" id="CAB4970251.1"/>
    </source>
</evidence>
<dbReference type="Pfam" id="PF12172">
    <property type="entry name" value="zf-ChsH2"/>
    <property type="match status" value="1"/>
</dbReference>
<dbReference type="AlphaFoldDB" id="A0A6J7BMF5"/>
<dbReference type="EMBL" id="CAEZYF010000010">
    <property type="protein sequence ID" value="CAB4726694.1"/>
    <property type="molecule type" value="Genomic_DNA"/>
</dbReference>
<accession>A0A6J7BMF5</accession>
<protein>
    <submittedName>
        <fullName evidence="6">Unannotated protein</fullName>
    </submittedName>
</protein>
<evidence type="ECO:0000313" key="4">
    <source>
        <dbReference type="EMBL" id="CAB4726694.1"/>
    </source>
</evidence>
<evidence type="ECO:0000313" key="5">
    <source>
        <dbReference type="EMBL" id="CAB4817144.1"/>
    </source>
</evidence>
<name>A0A6J7BMF5_9ZZZZ</name>
<dbReference type="Pfam" id="PF01796">
    <property type="entry name" value="OB_ChsH2_C"/>
    <property type="match status" value="1"/>
</dbReference>
<feature type="domain" description="ChsH2 C-terminal OB-fold" evidence="1">
    <location>
        <begin position="66"/>
        <end position="131"/>
    </location>
</feature>
<evidence type="ECO:0000259" key="1">
    <source>
        <dbReference type="Pfam" id="PF01796"/>
    </source>
</evidence>
<dbReference type="EMBL" id="CAESGF010000010">
    <property type="protein sequence ID" value="CAB4364141.1"/>
    <property type="molecule type" value="Genomic_DNA"/>
</dbReference>
<gene>
    <name evidence="4" type="ORF">UFOPK2656_01820</name>
    <name evidence="5" type="ORF">UFOPK3099_01153</name>
    <name evidence="6" type="ORF">UFOPK3267_00351</name>
    <name evidence="7" type="ORF">UFOPK3651_02005</name>
    <name evidence="8" type="ORF">UFOPK3931_00043</name>
    <name evidence="3" type="ORF">UFOPK4189_01908</name>
</gene>
<dbReference type="Gene3D" id="6.10.30.10">
    <property type="match status" value="1"/>
</dbReference>
<proteinExistence type="predicted"/>
<dbReference type="PANTHER" id="PTHR34075:SF5">
    <property type="entry name" value="BLR3430 PROTEIN"/>
    <property type="match status" value="1"/>
</dbReference>
<dbReference type="InterPro" id="IPR022002">
    <property type="entry name" value="ChsH2_Znr"/>
</dbReference>
<evidence type="ECO:0000313" key="3">
    <source>
        <dbReference type="EMBL" id="CAB4364141.1"/>
    </source>
</evidence>
<sequence length="150" mass="16341">MTDLITDADLVRLFPGQPLTHDSAAHYRGRLEQRLLINRCTDCGTWQQPPFPICPKCWSTAVVPTEVAGTGTIHLVVFLYQGPPAPGVDYSTPYPVATIELDEQPGLRFTSTVIGAPNDDIVIGKRVTLDWIDRAGTPLPVFRLAEGAAT</sequence>
<dbReference type="EMBL" id="CAFAAV010000074">
    <property type="protein sequence ID" value="CAB4817144.1"/>
    <property type="molecule type" value="Genomic_DNA"/>
</dbReference>
<dbReference type="EMBL" id="CAFBMT010000011">
    <property type="protein sequence ID" value="CAB4938891.1"/>
    <property type="molecule type" value="Genomic_DNA"/>
</dbReference>
<dbReference type="PANTHER" id="PTHR34075">
    <property type="entry name" value="BLR3430 PROTEIN"/>
    <property type="match status" value="1"/>
</dbReference>
<organism evidence="6">
    <name type="scientific">freshwater metagenome</name>
    <dbReference type="NCBI Taxonomy" id="449393"/>
    <lineage>
        <taxon>unclassified sequences</taxon>
        <taxon>metagenomes</taxon>
        <taxon>ecological metagenomes</taxon>
    </lineage>
</organism>
<dbReference type="EMBL" id="CAFBIY010000012">
    <property type="protein sequence ID" value="CAB4846846.1"/>
    <property type="molecule type" value="Genomic_DNA"/>
</dbReference>
<reference evidence="6" key="1">
    <citation type="submission" date="2020-05" db="EMBL/GenBank/DDBJ databases">
        <authorList>
            <person name="Chiriac C."/>
            <person name="Salcher M."/>
            <person name="Ghai R."/>
            <person name="Kavagutti S V."/>
        </authorList>
    </citation>
    <scope>NUCLEOTIDE SEQUENCE</scope>
</reference>
<evidence type="ECO:0000313" key="7">
    <source>
        <dbReference type="EMBL" id="CAB4938891.1"/>
    </source>
</evidence>